<gene>
    <name evidence="5" type="ORF">FQA23_0000667</name>
</gene>
<keyword evidence="6" id="KW-1185">Reference proteome</keyword>
<dbReference type="GO" id="GO:0007165">
    <property type="term" value="P:signal transduction"/>
    <property type="evidence" value="ECO:0007669"/>
    <property type="project" value="InterPro"/>
</dbReference>
<dbReference type="SUPFAM" id="SSF47986">
    <property type="entry name" value="DEATH domain"/>
    <property type="match status" value="1"/>
</dbReference>
<dbReference type="PANTHER" id="PTHR13265:SF1">
    <property type="entry name" value="CASPASE RECRUITMENT DOMAIN-CONTAINING PROTEIN 8"/>
    <property type="match status" value="1"/>
</dbReference>
<organism evidence="5 6">
    <name type="scientific">Aptenodytes patagonicus</name>
    <name type="common">King penguin</name>
    <dbReference type="NCBI Taxonomy" id="9234"/>
    <lineage>
        <taxon>Eukaryota</taxon>
        <taxon>Metazoa</taxon>
        <taxon>Chordata</taxon>
        <taxon>Craniata</taxon>
        <taxon>Vertebrata</taxon>
        <taxon>Euteleostomi</taxon>
        <taxon>Archelosauria</taxon>
        <taxon>Archosauria</taxon>
        <taxon>Dinosauria</taxon>
        <taxon>Saurischia</taxon>
        <taxon>Theropoda</taxon>
        <taxon>Coelurosauria</taxon>
        <taxon>Aves</taxon>
        <taxon>Neognathae</taxon>
        <taxon>Neoaves</taxon>
        <taxon>Aequornithes</taxon>
        <taxon>Sphenisciformes</taxon>
        <taxon>Spheniscidae</taxon>
        <taxon>Aptenodytes</taxon>
    </lineage>
</organism>
<proteinExistence type="predicted"/>
<dbReference type="EMBL" id="VULM01013311">
    <property type="protein sequence ID" value="KAF1653161.1"/>
    <property type="molecule type" value="Genomic_DNA"/>
</dbReference>
<comment type="caution">
    <text evidence="5">The sequence shown here is derived from an EMBL/GenBank/DDBJ whole genome shotgun (WGS) entry which is preliminary data.</text>
</comment>
<feature type="non-terminal residue" evidence="5">
    <location>
        <position position="1"/>
    </location>
</feature>
<accession>A0A8J4L111</accession>
<keyword evidence="2" id="KW-0963">Cytoplasm</keyword>
<dbReference type="InterPro" id="IPR025307">
    <property type="entry name" value="FIIND_dom"/>
</dbReference>
<evidence type="ECO:0000259" key="3">
    <source>
        <dbReference type="PROSITE" id="PS50017"/>
    </source>
</evidence>
<dbReference type="GO" id="GO:0005829">
    <property type="term" value="C:cytosol"/>
    <property type="evidence" value="ECO:0007669"/>
    <property type="project" value="UniProtKB-SubCell"/>
</dbReference>
<feature type="non-terminal residue" evidence="5">
    <location>
        <position position="232"/>
    </location>
</feature>
<dbReference type="PROSITE" id="PS50017">
    <property type="entry name" value="DEATH_DOMAIN"/>
    <property type="match status" value="1"/>
</dbReference>
<evidence type="ECO:0000313" key="6">
    <source>
        <dbReference type="Proteomes" id="UP000751161"/>
    </source>
</evidence>
<dbReference type="GO" id="GO:0000445">
    <property type="term" value="C:THO complex part of transcription export complex"/>
    <property type="evidence" value="ECO:0007669"/>
    <property type="project" value="TreeGrafter"/>
</dbReference>
<dbReference type="Proteomes" id="UP000751161">
    <property type="component" value="Unassembled WGS sequence"/>
</dbReference>
<feature type="domain" description="FIIND" evidence="4">
    <location>
        <begin position="1"/>
        <end position="103"/>
    </location>
</feature>
<dbReference type="InterPro" id="IPR021861">
    <property type="entry name" value="THO_THOC1"/>
</dbReference>
<dbReference type="Pfam" id="PF23679">
    <property type="entry name" value="UPA-FIIND"/>
    <property type="match status" value="1"/>
</dbReference>
<dbReference type="PANTHER" id="PTHR13265">
    <property type="entry name" value="THO COMPLEX SUBUNIT 1"/>
    <property type="match status" value="1"/>
</dbReference>
<dbReference type="GO" id="GO:0006406">
    <property type="term" value="P:mRNA export from nucleus"/>
    <property type="evidence" value="ECO:0007669"/>
    <property type="project" value="TreeGrafter"/>
</dbReference>
<evidence type="ECO:0000256" key="1">
    <source>
        <dbReference type="ARBA" id="ARBA00004514"/>
    </source>
</evidence>
<name>A0A8J4L111_APTPA</name>
<dbReference type="AlphaFoldDB" id="A0A8J4L111"/>
<evidence type="ECO:0008006" key="7">
    <source>
        <dbReference type="Google" id="ProtNLM"/>
    </source>
</evidence>
<dbReference type="InterPro" id="IPR000488">
    <property type="entry name" value="Death_dom"/>
</dbReference>
<reference evidence="5" key="1">
    <citation type="journal article" date="2019" name="Gigascience">
        <title>High-coverage genomes to elucidate the evolution of penguins.</title>
        <authorList>
            <person name="Pan H."/>
            <person name="Cole T.L."/>
            <person name="Bi X."/>
            <person name="Fang M."/>
            <person name="Zhou C."/>
            <person name="Yang Z."/>
            <person name="Ksepka D.T."/>
            <person name="Hart T."/>
            <person name="Bouzat J.L."/>
            <person name="Argilla L.S."/>
            <person name="Bertelsen M.F."/>
            <person name="Boersma P.D."/>
            <person name="Bost C.A."/>
            <person name="Cherel Y."/>
            <person name="Dann P."/>
            <person name="Fiddaman S.R."/>
            <person name="Howard P."/>
            <person name="Labuschagne K."/>
            <person name="Mattern T."/>
            <person name="Miller G."/>
            <person name="Parker P."/>
            <person name="Phillips R.A."/>
            <person name="Quillfeldt P."/>
            <person name="Ryan P.G."/>
            <person name="Taylor H."/>
            <person name="Thompson D.R."/>
            <person name="Young M.J."/>
            <person name="Ellegaard M.R."/>
            <person name="Gilbert M.T.P."/>
            <person name="Sinding M.S."/>
            <person name="Pacheco G."/>
            <person name="Shepherd L.D."/>
            <person name="Tennyson A.J.D."/>
            <person name="Grosser S."/>
            <person name="Kay E."/>
            <person name="Nupen L.J."/>
            <person name="Ellenberg U."/>
            <person name="Houston D.M."/>
            <person name="Reeve A.H."/>
            <person name="Johnson K."/>
            <person name="Masello J.F."/>
            <person name="Stracke T."/>
            <person name="McKinlay B."/>
            <person name="Borboroglu P.G."/>
            <person name="Zhang D.X."/>
            <person name="Zhang G."/>
        </authorList>
    </citation>
    <scope>NUCLEOTIDE SEQUENCE</scope>
    <source>
        <strain evidence="5">KP FORT 001</strain>
    </source>
</reference>
<dbReference type="PROSITE" id="PS51830">
    <property type="entry name" value="FIIND"/>
    <property type="match status" value="1"/>
</dbReference>
<dbReference type="Gene3D" id="1.10.533.10">
    <property type="entry name" value="Death Domain, Fas"/>
    <property type="match status" value="1"/>
</dbReference>
<dbReference type="Pfam" id="PF00531">
    <property type="entry name" value="Death"/>
    <property type="match status" value="1"/>
</dbReference>
<dbReference type="FunFam" id="1.10.533.10:FF:000088">
    <property type="entry name" value="P53-induced death domain protein 1"/>
    <property type="match status" value="1"/>
</dbReference>
<comment type="subcellular location">
    <subcellularLocation>
        <location evidence="1">Cytoplasm</location>
        <location evidence="1">Cytosol</location>
    </subcellularLocation>
</comment>
<sequence length="232" mass="26840">DISRAVKHSNKKFIKIDKPPVCQKLLQKGKRYRLVCEPEAEITPEEIEFVDGSLLKLKSYIEVYLEKPDDFTLSLVELESDATVWKAKLRESDWIHYDQNKNEQKRSAVSVKKRKPAISILEEDELCSKKQKTGNTADGIATKILTDQQLMVIAKLFGRQWREIAIECLQMEMKDIEQIQATEEEVNMQKFLVLSKWRDREQSNGTAEALYRSLCEKASYEILQALQGIAFP</sequence>
<evidence type="ECO:0000313" key="5">
    <source>
        <dbReference type="EMBL" id="KAF1653161.1"/>
    </source>
</evidence>
<protein>
    <recommendedName>
        <fullName evidence="7">Caspase recruitment domain-containing protein 8</fullName>
    </recommendedName>
</protein>
<feature type="domain" description="Death" evidence="3">
    <location>
        <begin position="146"/>
        <end position="230"/>
    </location>
</feature>
<dbReference type="InterPro" id="IPR011029">
    <property type="entry name" value="DEATH-like_dom_sf"/>
</dbReference>
<evidence type="ECO:0000259" key="4">
    <source>
        <dbReference type="PROSITE" id="PS51830"/>
    </source>
</evidence>
<evidence type="ECO:0000256" key="2">
    <source>
        <dbReference type="ARBA" id="ARBA00022490"/>
    </source>
</evidence>